<proteinExistence type="predicted"/>
<evidence type="ECO:0000313" key="4">
    <source>
        <dbReference type="Proteomes" id="UP000518892"/>
    </source>
</evidence>
<reference evidence="3 4" key="1">
    <citation type="submission" date="2020-08" db="EMBL/GenBank/DDBJ databases">
        <title>Genomic Encyclopedia of Type Strains, Phase III (KMG-III): the genomes of soil and plant-associated and newly described type strains.</title>
        <authorList>
            <person name="Whitman W."/>
        </authorList>
    </citation>
    <scope>NUCLEOTIDE SEQUENCE [LARGE SCALE GENOMIC DNA]</scope>
    <source>
        <strain evidence="3 4">CECT 7744</strain>
    </source>
</reference>
<keyword evidence="1" id="KW-0285">Flavoprotein</keyword>
<comment type="caution">
    <text evidence="3">The sequence shown here is derived from an EMBL/GenBank/DDBJ whole genome shotgun (WGS) entry which is preliminary data.</text>
</comment>
<evidence type="ECO:0000256" key="1">
    <source>
        <dbReference type="ARBA" id="ARBA00022827"/>
    </source>
</evidence>
<dbReference type="EMBL" id="JACHXR010000022">
    <property type="protein sequence ID" value="MBB3233103.1"/>
    <property type="molecule type" value="Genomic_DNA"/>
</dbReference>
<dbReference type="AlphaFoldDB" id="A0A7W5HN17"/>
<dbReference type="GO" id="GO:0071949">
    <property type="term" value="F:FAD binding"/>
    <property type="evidence" value="ECO:0007669"/>
    <property type="project" value="InterPro"/>
</dbReference>
<dbReference type="InterPro" id="IPR016167">
    <property type="entry name" value="FAD-bd_PCMH_sub1"/>
</dbReference>
<name>A0A7W5HN17_9GAMM</name>
<feature type="domain" description="FAD-binding PCMH-type" evidence="2">
    <location>
        <begin position="14"/>
        <end position="192"/>
    </location>
</feature>
<keyword evidence="4" id="KW-1185">Reference proteome</keyword>
<keyword evidence="1" id="KW-0274">FAD</keyword>
<dbReference type="Gene3D" id="3.30.43.10">
    <property type="entry name" value="Uridine Diphospho-n-acetylenolpyruvylglucosamine Reductase, domain 2"/>
    <property type="match status" value="1"/>
</dbReference>
<evidence type="ECO:0000259" key="2">
    <source>
        <dbReference type="PROSITE" id="PS51387"/>
    </source>
</evidence>
<dbReference type="InterPro" id="IPR010031">
    <property type="entry name" value="FAD_lactone_oxidase-like"/>
</dbReference>
<dbReference type="InterPro" id="IPR036318">
    <property type="entry name" value="FAD-bd_PCMH-like_sf"/>
</dbReference>
<dbReference type="Pfam" id="PF01565">
    <property type="entry name" value="FAD_binding_4"/>
    <property type="match status" value="1"/>
</dbReference>
<dbReference type="InterPro" id="IPR016169">
    <property type="entry name" value="FAD-bd_PCMH_sub2"/>
</dbReference>
<dbReference type="PANTHER" id="PTHR43762">
    <property type="entry name" value="L-GULONOLACTONE OXIDASE"/>
    <property type="match status" value="1"/>
</dbReference>
<sequence length="467" mass="53516">MSDEIKLQNWKRDITYHAGAFVVAQSVDDIVGIVKDRERYPSPVRIKGSHHSTTDCIVAEGGTVIDITKMNKILNIDKENKTITMQPGVLHIDAARELEKHGLQFYVNCEIGNLTVGSGACTATKDASYFAKGEQDWEFGQVNSYAIKFKAILPSGEMLEVTEDDPELLAAMRSSYGMLGAVVEVTYRVKEIRPMTVEHIVYHIDEFADRLPELVDQKRSMMLYLMPHLDQVVVEYRYDGPGPLRSHTFPWRLRNWAWKTGSPFFGRVVSQFVPLQGLRGVLLNAQNRLVGLVMTKLIRGKNTSPADQIIHYPETAPYAAYTFSIWGFPRDEYPQTIRKYFQFCKDYLKDNGYRCDLLNVGYHIAQDTSSLFSYTRKWPCVTIDPVATGSTGWKAFLQAYNEFCLENNGKPLLNQTPYMTPHQVQASFAEEIEIFQQYRHQYDPEDRFYPQWFREMFESKPGQGGIA</sequence>
<organism evidence="3 4">
    <name type="scientific">Halomonas stenophila</name>
    <dbReference type="NCBI Taxonomy" id="795312"/>
    <lineage>
        <taxon>Bacteria</taxon>
        <taxon>Pseudomonadati</taxon>
        <taxon>Pseudomonadota</taxon>
        <taxon>Gammaproteobacteria</taxon>
        <taxon>Oceanospirillales</taxon>
        <taxon>Halomonadaceae</taxon>
        <taxon>Halomonas</taxon>
    </lineage>
</organism>
<dbReference type="RefSeq" id="WP_183385507.1">
    <property type="nucleotide sequence ID" value="NZ_JACHXR010000022.1"/>
</dbReference>
<dbReference type="Gene3D" id="3.30.465.10">
    <property type="match status" value="1"/>
</dbReference>
<protein>
    <submittedName>
        <fullName evidence="3">FAD/FMN-containing dehydrogenase</fullName>
    </submittedName>
</protein>
<dbReference type="InterPro" id="IPR016166">
    <property type="entry name" value="FAD-bd_PCMH"/>
</dbReference>
<evidence type="ECO:0000313" key="3">
    <source>
        <dbReference type="EMBL" id="MBB3233103.1"/>
    </source>
</evidence>
<dbReference type="InterPro" id="IPR006094">
    <property type="entry name" value="Oxid_FAD_bind_N"/>
</dbReference>
<accession>A0A7W5HN17</accession>
<dbReference type="PANTHER" id="PTHR43762:SF1">
    <property type="entry name" value="D-ARABINONO-1,4-LACTONE OXIDASE"/>
    <property type="match status" value="1"/>
</dbReference>
<dbReference type="PROSITE" id="PS51387">
    <property type="entry name" value="FAD_PCMH"/>
    <property type="match status" value="1"/>
</dbReference>
<gene>
    <name evidence="3" type="ORF">FHR97_003986</name>
</gene>
<dbReference type="SUPFAM" id="SSF56176">
    <property type="entry name" value="FAD-binding/transporter-associated domain-like"/>
    <property type="match status" value="1"/>
</dbReference>
<dbReference type="Proteomes" id="UP000518892">
    <property type="component" value="Unassembled WGS sequence"/>
</dbReference>
<dbReference type="GO" id="GO:0016899">
    <property type="term" value="F:oxidoreductase activity, acting on the CH-OH group of donors, oxygen as acceptor"/>
    <property type="evidence" value="ECO:0007669"/>
    <property type="project" value="InterPro"/>
</dbReference>